<dbReference type="AlphaFoldDB" id="A0A2A2CFN6"/>
<evidence type="ECO:0000313" key="2">
    <source>
        <dbReference type="Proteomes" id="UP000218543"/>
    </source>
</evidence>
<name>A0A2A2CFN6_ECOLX</name>
<evidence type="ECO:0000313" key="1">
    <source>
        <dbReference type="EMBL" id="PAU25748.1"/>
    </source>
</evidence>
<sequence>MFERERRMYGLFRQLQQDDLLTGDSEYSYSMDVSQSDVDYYMNTGGMVMQSLLRDQDWVFFAERGKGHAGHRLHIRAMRGRPVVELRDIKGVAVKA</sequence>
<dbReference type="Proteomes" id="UP000218543">
    <property type="component" value="Unassembled WGS sequence"/>
</dbReference>
<comment type="caution">
    <text evidence="1">The sequence shown here is derived from an EMBL/GenBank/DDBJ whole genome shotgun (WGS) entry which is preliminary data.</text>
</comment>
<organism evidence="1 2">
    <name type="scientific">Escherichia coli</name>
    <dbReference type="NCBI Taxonomy" id="562"/>
    <lineage>
        <taxon>Bacteria</taxon>
        <taxon>Pseudomonadati</taxon>
        <taxon>Pseudomonadota</taxon>
        <taxon>Gammaproteobacteria</taxon>
        <taxon>Enterobacterales</taxon>
        <taxon>Enterobacteriaceae</taxon>
        <taxon>Escherichia</taxon>
    </lineage>
</organism>
<protein>
    <submittedName>
        <fullName evidence="1">Uncharacterized protein</fullName>
    </submittedName>
</protein>
<dbReference type="RefSeq" id="WP_095585954.1">
    <property type="nucleotide sequence ID" value="NZ_MRVZ01000012.1"/>
</dbReference>
<gene>
    <name evidence="1" type="ORF">BTQ06_04475</name>
</gene>
<proteinExistence type="predicted"/>
<reference evidence="1 2" key="1">
    <citation type="submission" date="2016-12" db="EMBL/GenBank/DDBJ databases">
        <title>Real-Time Genomic Investigation Underlying the Public Health Response to a Shiga Toxin-Producing Escherichia Coli O26:H11 Outbreak in a Nursery.</title>
        <authorList>
            <person name="Ferdous M."/>
            <person name="Moran-Gilad J."/>
            <person name="Rossen J.W."/>
            <person name="Gdalevich M."/>
        </authorList>
    </citation>
    <scope>NUCLEOTIDE SEQUENCE [LARGE SCALE GENOMIC DNA]</scope>
    <source>
        <strain evidence="1 2">STEC 514-2</strain>
    </source>
</reference>
<dbReference type="EMBL" id="MRVZ01000012">
    <property type="protein sequence ID" value="PAU25748.1"/>
    <property type="molecule type" value="Genomic_DNA"/>
</dbReference>
<accession>A0A2A2CFN6</accession>